<proteinExistence type="predicted"/>
<dbReference type="InterPro" id="IPR029063">
    <property type="entry name" value="SAM-dependent_MTases_sf"/>
</dbReference>
<evidence type="ECO:0000256" key="1">
    <source>
        <dbReference type="ARBA" id="ARBA00022603"/>
    </source>
</evidence>
<dbReference type="SUPFAM" id="SSF53335">
    <property type="entry name" value="S-adenosyl-L-methionine-dependent methyltransferases"/>
    <property type="match status" value="1"/>
</dbReference>
<dbReference type="PANTHER" id="PTHR43464">
    <property type="entry name" value="METHYLTRANSFERASE"/>
    <property type="match status" value="1"/>
</dbReference>
<dbReference type="GO" id="GO:0032259">
    <property type="term" value="P:methylation"/>
    <property type="evidence" value="ECO:0007669"/>
    <property type="project" value="UniProtKB-KW"/>
</dbReference>
<organism evidence="5 6">
    <name type="scientific">Flavipsychrobacter stenotrophus</name>
    <dbReference type="NCBI Taxonomy" id="2077091"/>
    <lineage>
        <taxon>Bacteria</taxon>
        <taxon>Pseudomonadati</taxon>
        <taxon>Bacteroidota</taxon>
        <taxon>Chitinophagia</taxon>
        <taxon>Chitinophagales</taxon>
        <taxon>Chitinophagaceae</taxon>
        <taxon>Flavipsychrobacter</taxon>
    </lineage>
</organism>
<evidence type="ECO:0000256" key="2">
    <source>
        <dbReference type="ARBA" id="ARBA00022679"/>
    </source>
</evidence>
<dbReference type="CDD" id="cd02440">
    <property type="entry name" value="AdoMet_MTases"/>
    <property type="match status" value="1"/>
</dbReference>
<name>A0A2S7SWI7_9BACT</name>
<dbReference type="Pfam" id="PF08242">
    <property type="entry name" value="Methyltransf_12"/>
    <property type="match status" value="1"/>
</dbReference>
<dbReference type="EMBL" id="PPSL01000003">
    <property type="protein sequence ID" value="PQJ11104.1"/>
    <property type="molecule type" value="Genomic_DNA"/>
</dbReference>
<keyword evidence="6" id="KW-1185">Reference proteome</keyword>
<dbReference type="GO" id="GO:0008168">
    <property type="term" value="F:methyltransferase activity"/>
    <property type="evidence" value="ECO:0007669"/>
    <property type="project" value="UniProtKB-KW"/>
</dbReference>
<gene>
    <name evidence="5" type="ORF">CJD36_014140</name>
</gene>
<protein>
    <recommendedName>
        <fullName evidence="4">Methyltransferase type 12 domain-containing protein</fullName>
    </recommendedName>
</protein>
<evidence type="ECO:0000313" key="6">
    <source>
        <dbReference type="Proteomes" id="UP000239872"/>
    </source>
</evidence>
<evidence type="ECO:0000259" key="4">
    <source>
        <dbReference type="Pfam" id="PF08242"/>
    </source>
</evidence>
<comment type="caution">
    <text evidence="5">The sequence shown here is derived from an EMBL/GenBank/DDBJ whole genome shotgun (WGS) entry which is preliminary data.</text>
</comment>
<evidence type="ECO:0000256" key="3">
    <source>
        <dbReference type="ARBA" id="ARBA00022691"/>
    </source>
</evidence>
<keyword evidence="2" id="KW-0808">Transferase</keyword>
<accession>A0A2S7SWI7</accession>
<keyword evidence="3" id="KW-0949">S-adenosyl-L-methionine</keyword>
<dbReference type="AlphaFoldDB" id="A0A2S7SWI7"/>
<feature type="domain" description="Methyltransferase type 12" evidence="4">
    <location>
        <begin position="63"/>
        <end position="158"/>
    </location>
</feature>
<dbReference type="Proteomes" id="UP000239872">
    <property type="component" value="Unassembled WGS sequence"/>
</dbReference>
<keyword evidence="1" id="KW-0489">Methyltransferase</keyword>
<evidence type="ECO:0000313" key="5">
    <source>
        <dbReference type="EMBL" id="PQJ11104.1"/>
    </source>
</evidence>
<dbReference type="InterPro" id="IPR013217">
    <property type="entry name" value="Methyltransf_12"/>
</dbReference>
<dbReference type="Gene3D" id="3.40.50.150">
    <property type="entry name" value="Vaccinia Virus protein VP39"/>
    <property type="match status" value="1"/>
</dbReference>
<sequence>MILSDNKLRSLQTHDFPRIFFKYPGLIRIAYGISYLNQLRKWYVVGKLNKLVRQTASPQFSFIDVGCGEGQYMFPLAAQFPRSTITGIDKSSGNIEFANEYIRQRPFPNVTVTQAVFEEMTPLLEGDIVMCIGVLHFVDDDKAGICALAAMVKPGGSLLLEVPVNGKTLLPIYRWALSRYGNYDTINERKRNYLPDEVLALVSESGLDVKSVTYAYGTLGKLGHEIYNTSLVILLNGNVIERIISGIIINLLYPLTLILYAVDYCFSHKEGNSMIIVAEKGMSI</sequence>
<dbReference type="PANTHER" id="PTHR43464:SF19">
    <property type="entry name" value="UBIQUINONE BIOSYNTHESIS O-METHYLTRANSFERASE, MITOCHONDRIAL"/>
    <property type="match status" value="1"/>
</dbReference>
<reference evidence="5 6" key="1">
    <citation type="submission" date="2018-01" db="EMBL/GenBank/DDBJ databases">
        <title>A novel member of the phylum Bacteroidetes isolated from glacier ice.</title>
        <authorList>
            <person name="Liu Q."/>
            <person name="Xin Y.-H."/>
        </authorList>
    </citation>
    <scope>NUCLEOTIDE SEQUENCE [LARGE SCALE GENOMIC DNA]</scope>
    <source>
        <strain evidence="5 6">RB1R16</strain>
    </source>
</reference>